<evidence type="ECO:0000256" key="2">
    <source>
        <dbReference type="SAM" id="Phobius"/>
    </source>
</evidence>
<evidence type="ECO:0000313" key="3">
    <source>
        <dbReference type="EMBL" id="CAA9289878.1"/>
    </source>
</evidence>
<gene>
    <name evidence="3" type="ORF">AVDCRST_MAG08-4523</name>
</gene>
<organism evidence="3">
    <name type="scientific">uncultured Acetobacteraceae bacterium</name>
    <dbReference type="NCBI Taxonomy" id="169975"/>
    <lineage>
        <taxon>Bacteria</taxon>
        <taxon>Pseudomonadati</taxon>
        <taxon>Pseudomonadota</taxon>
        <taxon>Alphaproteobacteria</taxon>
        <taxon>Acetobacterales</taxon>
        <taxon>Acetobacteraceae</taxon>
        <taxon>environmental samples</taxon>
    </lineage>
</organism>
<proteinExistence type="predicted"/>
<name>A0A6J4JX87_9PROT</name>
<feature type="transmembrane region" description="Helical" evidence="2">
    <location>
        <begin position="36"/>
        <end position="53"/>
    </location>
</feature>
<keyword evidence="2" id="KW-1133">Transmembrane helix</keyword>
<evidence type="ECO:0000256" key="1">
    <source>
        <dbReference type="SAM" id="MobiDB-lite"/>
    </source>
</evidence>
<accession>A0A6J4JX87</accession>
<protein>
    <submittedName>
        <fullName evidence="3">Uncharacterized protein</fullName>
    </submittedName>
</protein>
<sequence>MMLMRCNPLTNPLGLPMAVAGTAMGGMAMMAAVGPFLAGLGVGAALVGGSVLARKAMQRRNSWRDDDGMGADMGTATGMGSPLEPGDDATRPTAPPL</sequence>
<keyword evidence="2" id="KW-0472">Membrane</keyword>
<reference evidence="3" key="1">
    <citation type="submission" date="2020-02" db="EMBL/GenBank/DDBJ databases">
        <authorList>
            <person name="Meier V. D."/>
        </authorList>
    </citation>
    <scope>NUCLEOTIDE SEQUENCE</scope>
    <source>
        <strain evidence="3">AVDCRST_MAG08</strain>
    </source>
</reference>
<feature type="compositionally biased region" description="Low complexity" evidence="1">
    <location>
        <begin position="70"/>
        <end position="80"/>
    </location>
</feature>
<feature type="region of interest" description="Disordered" evidence="1">
    <location>
        <begin position="59"/>
        <end position="97"/>
    </location>
</feature>
<dbReference type="EMBL" id="CADCTG010000363">
    <property type="protein sequence ID" value="CAA9289878.1"/>
    <property type="molecule type" value="Genomic_DNA"/>
</dbReference>
<dbReference type="AlphaFoldDB" id="A0A6J4JX87"/>
<keyword evidence="2" id="KW-0812">Transmembrane</keyword>